<dbReference type="Proteomes" id="UP001148786">
    <property type="component" value="Unassembled WGS sequence"/>
</dbReference>
<accession>A0A9W8JPL4</accession>
<evidence type="ECO:0000313" key="3">
    <source>
        <dbReference type="Proteomes" id="UP001148786"/>
    </source>
</evidence>
<dbReference type="EMBL" id="JANKHO010002850">
    <property type="protein sequence ID" value="KAJ3488217.1"/>
    <property type="molecule type" value="Genomic_DNA"/>
</dbReference>
<evidence type="ECO:0000256" key="1">
    <source>
        <dbReference type="SAM" id="MobiDB-lite"/>
    </source>
</evidence>
<feature type="region of interest" description="Disordered" evidence="1">
    <location>
        <begin position="301"/>
        <end position="389"/>
    </location>
</feature>
<dbReference type="AlphaFoldDB" id="A0A9W8JPL4"/>
<feature type="compositionally biased region" description="Low complexity" evidence="1">
    <location>
        <begin position="133"/>
        <end position="146"/>
    </location>
</feature>
<feature type="compositionally biased region" description="Low complexity" evidence="1">
    <location>
        <begin position="192"/>
        <end position="208"/>
    </location>
</feature>
<organism evidence="2 3">
    <name type="scientific">Agrocybe chaxingu</name>
    <dbReference type="NCBI Taxonomy" id="84603"/>
    <lineage>
        <taxon>Eukaryota</taxon>
        <taxon>Fungi</taxon>
        <taxon>Dikarya</taxon>
        <taxon>Basidiomycota</taxon>
        <taxon>Agaricomycotina</taxon>
        <taxon>Agaricomycetes</taxon>
        <taxon>Agaricomycetidae</taxon>
        <taxon>Agaricales</taxon>
        <taxon>Agaricineae</taxon>
        <taxon>Strophariaceae</taxon>
        <taxon>Agrocybe</taxon>
    </lineage>
</organism>
<feature type="compositionally biased region" description="Low complexity" evidence="1">
    <location>
        <begin position="61"/>
        <end position="74"/>
    </location>
</feature>
<sequence>MAMASPDPHRGHFFGPSRKLSQVFGRSPSPGPSSSPPTALSVNNSIPDNSSSYKPNHLRASSHSPTASTSTSRAKQSKKRQSVSPAVVTGILNSMYAHPVNQRIGGASQSSREEGSKLRRIWSSGSGTAETVASRASGGSRSSSSRKSTKTVQTQAPPVSRSRVINNAIPVDPREPTSSSDGIIAKGQKAPSTTSSNDSSELSSVRVVGRGGSGSRPRTVAPQPGNAESPPRQEAPAFYRPTGRGGLGSRQRPINPTPPLLSLLPLRKKHKGKEKANGLGIHPIPPHLAYEITNDDTSSTLSSLHFTGETGEPAPKFFPSSPSLKTFGSDVDTPPFSATSSTFESVSSIPSETDSDLHFYQDDRPGASSDDHRTGNLNKYGRDETQHEDFQALESPSFFHVYWASSADTRFEYDAVDDDRCGSA</sequence>
<name>A0A9W8JPL4_9AGAR</name>
<keyword evidence="3" id="KW-1185">Reference proteome</keyword>
<feature type="compositionally biased region" description="Basic and acidic residues" evidence="1">
    <location>
        <begin position="355"/>
        <end position="389"/>
    </location>
</feature>
<feature type="region of interest" description="Disordered" evidence="1">
    <location>
        <begin position="1"/>
        <end position="262"/>
    </location>
</feature>
<gene>
    <name evidence="2" type="ORF">NLJ89_g11639</name>
</gene>
<reference evidence="2" key="1">
    <citation type="submission" date="2022-07" db="EMBL/GenBank/DDBJ databases">
        <title>Genome Sequence of Agrocybe chaxingu.</title>
        <authorList>
            <person name="Buettner E."/>
        </authorList>
    </citation>
    <scope>NUCLEOTIDE SEQUENCE</scope>
    <source>
        <strain evidence="2">MP-N11</strain>
    </source>
</reference>
<comment type="caution">
    <text evidence="2">The sequence shown here is derived from an EMBL/GenBank/DDBJ whole genome shotgun (WGS) entry which is preliminary data.</text>
</comment>
<evidence type="ECO:0000313" key="2">
    <source>
        <dbReference type="EMBL" id="KAJ3488217.1"/>
    </source>
</evidence>
<protein>
    <submittedName>
        <fullName evidence="2">Uncharacterized protein</fullName>
    </submittedName>
</protein>
<proteinExistence type="predicted"/>
<dbReference type="OrthoDB" id="3232670at2759"/>
<feature type="compositionally biased region" description="Low complexity" evidence="1">
    <location>
        <begin position="336"/>
        <end position="352"/>
    </location>
</feature>
<feature type="compositionally biased region" description="Polar residues" evidence="1">
    <location>
        <begin position="38"/>
        <end position="54"/>
    </location>
</feature>